<name>A0A0C2IB18_9PEZI</name>
<evidence type="ECO:0000313" key="4">
    <source>
        <dbReference type="Proteomes" id="UP000031575"/>
    </source>
</evidence>
<feature type="compositionally biased region" description="Basic and acidic residues" evidence="1">
    <location>
        <begin position="414"/>
        <end position="475"/>
    </location>
</feature>
<accession>A0A0C2IB18</accession>
<dbReference type="Pfam" id="PF11911">
    <property type="entry name" value="DUF3429"/>
    <property type="match status" value="1"/>
</dbReference>
<dbReference type="VEuPathDB" id="FungiDB:SPBR_08404"/>
<evidence type="ECO:0000256" key="1">
    <source>
        <dbReference type="SAM" id="MobiDB-lite"/>
    </source>
</evidence>
<dbReference type="GeneID" id="63681563"/>
<sequence>MLRSRPLFSPVRAGAAIRNNATATPFVVGRAVSLAVGREAASQSRPMHTKTSRRVHPLAFKLATPPSTRFLIAYSTDSKSRPPVKLKIDREHEKEVGQQKLEARPGEVTVESSRRHFREPNERRPLDDEPPMMDSLKADANSIKKTLSLTEVPREVYALGLSGTVPYFLTSLSTVYLGWTLRNSYPTSSTLMNTFMVSHETAHQWLAMLEPIQLGFGAVIISFLGAVHWGMEFNEKTPSHDRTRFRYAMGVLAPAIAWPTLLLPVHFALTGQFFAFTLLYFADSRATKMGWVPPWYSTYRFVLTFVVGSAILVSLIFRAKIEDVGENMTERLAKGMHQRGTGAEDYTEKWAKLEQADKEKAKKEEEERKKQEKKAKKDKKKKGGEEGEDKAQGKPKDDEESSDEGDEGDGNGDGDEKKDDDADKDDGNDSSDDKPEDGNNADDKTKGDEKKGAVDGDSSSKKKSAKGDEESKSKK</sequence>
<evidence type="ECO:0000256" key="2">
    <source>
        <dbReference type="SAM" id="Phobius"/>
    </source>
</evidence>
<keyword evidence="4" id="KW-1185">Reference proteome</keyword>
<dbReference type="Proteomes" id="UP000031575">
    <property type="component" value="Unassembled WGS sequence"/>
</dbReference>
<feature type="compositionally biased region" description="Basic and acidic residues" evidence="1">
    <location>
        <begin position="383"/>
        <end position="397"/>
    </location>
</feature>
<feature type="compositionally biased region" description="Basic and acidic residues" evidence="1">
    <location>
        <begin position="357"/>
        <end position="370"/>
    </location>
</feature>
<dbReference type="PANTHER" id="PTHR15887:SF1">
    <property type="entry name" value="TRANSMEMBRANE PROTEIN 69"/>
    <property type="match status" value="1"/>
</dbReference>
<dbReference type="HOGENOM" id="CLU_045137_0_0_1"/>
<keyword evidence="2" id="KW-0812">Transmembrane</keyword>
<keyword evidence="2" id="KW-1133">Transmembrane helix</keyword>
<dbReference type="OrthoDB" id="194289at2759"/>
<feature type="region of interest" description="Disordered" evidence="1">
    <location>
        <begin position="91"/>
        <end position="132"/>
    </location>
</feature>
<dbReference type="InterPro" id="IPR021836">
    <property type="entry name" value="DUF3429"/>
</dbReference>
<feature type="compositionally biased region" description="Acidic residues" evidence="1">
    <location>
        <begin position="398"/>
        <end position="413"/>
    </location>
</feature>
<dbReference type="EMBL" id="AWTV01000011">
    <property type="protein sequence ID" value="KIH86446.1"/>
    <property type="molecule type" value="Genomic_DNA"/>
</dbReference>
<organism evidence="3 4">
    <name type="scientific">Sporothrix brasiliensis 5110</name>
    <dbReference type="NCBI Taxonomy" id="1398154"/>
    <lineage>
        <taxon>Eukaryota</taxon>
        <taxon>Fungi</taxon>
        <taxon>Dikarya</taxon>
        <taxon>Ascomycota</taxon>
        <taxon>Pezizomycotina</taxon>
        <taxon>Sordariomycetes</taxon>
        <taxon>Sordariomycetidae</taxon>
        <taxon>Ophiostomatales</taxon>
        <taxon>Ophiostomataceae</taxon>
        <taxon>Sporothrix</taxon>
    </lineage>
</organism>
<gene>
    <name evidence="3" type="ORF">SPBR_08404</name>
</gene>
<feature type="compositionally biased region" description="Basic and acidic residues" evidence="1">
    <location>
        <begin position="112"/>
        <end position="127"/>
    </location>
</feature>
<feature type="transmembrane region" description="Helical" evidence="2">
    <location>
        <begin position="212"/>
        <end position="231"/>
    </location>
</feature>
<evidence type="ECO:0000313" key="3">
    <source>
        <dbReference type="EMBL" id="KIH86446.1"/>
    </source>
</evidence>
<protein>
    <recommendedName>
        <fullName evidence="5">Mitochondrial inner membrane protein 1</fullName>
    </recommendedName>
</protein>
<dbReference type="RefSeq" id="XP_040614456.1">
    <property type="nucleotide sequence ID" value="XM_040766642.1"/>
</dbReference>
<feature type="transmembrane region" description="Helical" evidence="2">
    <location>
        <begin position="251"/>
        <end position="281"/>
    </location>
</feature>
<feature type="transmembrane region" description="Helical" evidence="2">
    <location>
        <begin position="301"/>
        <end position="321"/>
    </location>
</feature>
<feature type="compositionally biased region" description="Basic residues" evidence="1">
    <location>
        <begin position="371"/>
        <end position="382"/>
    </location>
</feature>
<feature type="region of interest" description="Disordered" evidence="1">
    <location>
        <begin position="357"/>
        <end position="475"/>
    </location>
</feature>
<feature type="compositionally biased region" description="Basic and acidic residues" evidence="1">
    <location>
        <begin position="91"/>
        <end position="105"/>
    </location>
</feature>
<proteinExistence type="predicted"/>
<comment type="caution">
    <text evidence="3">The sequence shown here is derived from an EMBL/GenBank/DDBJ whole genome shotgun (WGS) entry which is preliminary data.</text>
</comment>
<evidence type="ECO:0008006" key="5">
    <source>
        <dbReference type="Google" id="ProtNLM"/>
    </source>
</evidence>
<reference evidence="3 4" key="1">
    <citation type="journal article" date="2014" name="BMC Genomics">
        <title>Comparative genomics of the major fungal agents of human and animal Sporotrichosis: Sporothrix schenckii and Sporothrix brasiliensis.</title>
        <authorList>
            <person name="Teixeira M.M."/>
            <person name="de Almeida L.G."/>
            <person name="Kubitschek-Barreira P."/>
            <person name="Alves F.L."/>
            <person name="Kioshima E.S."/>
            <person name="Abadio A.K."/>
            <person name="Fernandes L."/>
            <person name="Derengowski L.S."/>
            <person name="Ferreira K.S."/>
            <person name="Souza R.C."/>
            <person name="Ruiz J.C."/>
            <person name="de Andrade N.C."/>
            <person name="Paes H.C."/>
            <person name="Nicola A.M."/>
            <person name="Albuquerque P."/>
            <person name="Gerber A.L."/>
            <person name="Martins V.P."/>
            <person name="Peconick L.D."/>
            <person name="Neto A.V."/>
            <person name="Chaucanez C.B."/>
            <person name="Silva P.A."/>
            <person name="Cunha O.L."/>
            <person name="de Oliveira F.F."/>
            <person name="dos Santos T.C."/>
            <person name="Barros A.L."/>
            <person name="Soares M.A."/>
            <person name="de Oliveira L.M."/>
            <person name="Marini M.M."/>
            <person name="Villalobos-Duno H."/>
            <person name="Cunha M.M."/>
            <person name="de Hoog S."/>
            <person name="da Silveira J.F."/>
            <person name="Henrissat B."/>
            <person name="Nino-Vega G.A."/>
            <person name="Cisalpino P.S."/>
            <person name="Mora-Montes H.M."/>
            <person name="Almeida S.R."/>
            <person name="Stajich J.E."/>
            <person name="Lopes-Bezerra L.M."/>
            <person name="Vasconcelos A.T."/>
            <person name="Felipe M.S."/>
        </authorList>
    </citation>
    <scope>NUCLEOTIDE SEQUENCE [LARGE SCALE GENOMIC DNA]</scope>
    <source>
        <strain evidence="3 4">5110</strain>
    </source>
</reference>
<dbReference type="AlphaFoldDB" id="A0A0C2IB18"/>
<dbReference type="PANTHER" id="PTHR15887">
    <property type="entry name" value="TRANSMEMBRANE PROTEIN 69"/>
    <property type="match status" value="1"/>
</dbReference>
<keyword evidence="2" id="KW-0472">Membrane</keyword>